<reference evidence="1" key="1">
    <citation type="submission" date="2022-07" db="EMBL/GenBank/DDBJ databases">
        <title>Genome Sequence of Xylaria arbuscula.</title>
        <authorList>
            <person name="Buettner E."/>
        </authorList>
    </citation>
    <scope>NUCLEOTIDE SEQUENCE</scope>
    <source>
        <strain evidence="1">VT107</strain>
    </source>
</reference>
<organism evidence="1 2">
    <name type="scientific">Xylaria arbuscula</name>
    <dbReference type="NCBI Taxonomy" id="114810"/>
    <lineage>
        <taxon>Eukaryota</taxon>
        <taxon>Fungi</taxon>
        <taxon>Dikarya</taxon>
        <taxon>Ascomycota</taxon>
        <taxon>Pezizomycotina</taxon>
        <taxon>Sordariomycetes</taxon>
        <taxon>Xylariomycetidae</taxon>
        <taxon>Xylariales</taxon>
        <taxon>Xylariaceae</taxon>
        <taxon>Xylaria</taxon>
    </lineage>
</organism>
<accession>A0A9W8NF81</accession>
<dbReference type="AlphaFoldDB" id="A0A9W8NF81"/>
<dbReference type="VEuPathDB" id="FungiDB:F4678DRAFT_477668"/>
<sequence>MYCKTPVFFSMASIALYFGTATAIWDCRYDQHVYDPTEGKFVVHYTSIRDTEYNGQPWLRVCLPLTTGEWRQLDPFQTPCPADPAVIISKAKTGLSYDLVVTNGDGCDKDASGLSGASIGYGDQIINLASSGGACGPRDHGITCQFDS</sequence>
<name>A0A9W8NF81_9PEZI</name>
<keyword evidence="2" id="KW-1185">Reference proteome</keyword>
<evidence type="ECO:0000313" key="1">
    <source>
        <dbReference type="EMBL" id="KAJ3573719.1"/>
    </source>
</evidence>
<protein>
    <submittedName>
        <fullName evidence="1">Uncharacterized protein</fullName>
    </submittedName>
</protein>
<dbReference type="Proteomes" id="UP001148614">
    <property type="component" value="Unassembled WGS sequence"/>
</dbReference>
<dbReference type="OrthoDB" id="2827561at2759"/>
<dbReference type="EMBL" id="JANPWZ010000662">
    <property type="protein sequence ID" value="KAJ3573719.1"/>
    <property type="molecule type" value="Genomic_DNA"/>
</dbReference>
<gene>
    <name evidence="1" type="ORF">NPX13_g4603</name>
</gene>
<proteinExistence type="predicted"/>
<comment type="caution">
    <text evidence="1">The sequence shown here is derived from an EMBL/GenBank/DDBJ whole genome shotgun (WGS) entry which is preliminary data.</text>
</comment>
<evidence type="ECO:0000313" key="2">
    <source>
        <dbReference type="Proteomes" id="UP001148614"/>
    </source>
</evidence>